<feature type="domain" description="DEAD box helicase DbpA/CsdA RNA-binding" evidence="2">
    <location>
        <begin position="2"/>
        <end position="62"/>
    </location>
</feature>
<feature type="region of interest" description="Disordered" evidence="1">
    <location>
        <begin position="68"/>
        <end position="93"/>
    </location>
</feature>
<dbReference type="EMBL" id="VSSQ01052419">
    <property type="protein sequence ID" value="MPN06514.1"/>
    <property type="molecule type" value="Genomic_DNA"/>
</dbReference>
<gene>
    <name evidence="3" type="ORF">SDC9_153770</name>
</gene>
<dbReference type="CDD" id="cd12252">
    <property type="entry name" value="RRM_DbpA"/>
    <property type="match status" value="1"/>
</dbReference>
<evidence type="ECO:0000259" key="2">
    <source>
        <dbReference type="Pfam" id="PF03880"/>
    </source>
</evidence>
<accession>A0A645F1L7</accession>
<protein>
    <recommendedName>
        <fullName evidence="2">DEAD box helicase DbpA/CsdA RNA-binding domain-containing protein</fullName>
    </recommendedName>
</protein>
<dbReference type="Gene3D" id="3.30.70.330">
    <property type="match status" value="1"/>
</dbReference>
<reference evidence="3" key="1">
    <citation type="submission" date="2019-08" db="EMBL/GenBank/DDBJ databases">
        <authorList>
            <person name="Kucharzyk K."/>
            <person name="Murdoch R.W."/>
            <person name="Higgins S."/>
            <person name="Loffler F."/>
        </authorList>
    </citation>
    <scope>NUCLEOTIDE SEQUENCE</scope>
</reference>
<dbReference type="InterPro" id="IPR012677">
    <property type="entry name" value="Nucleotide-bd_a/b_plait_sf"/>
</dbReference>
<dbReference type="InterPro" id="IPR005580">
    <property type="entry name" value="DbpA/CsdA_RNA-bd_dom"/>
</dbReference>
<evidence type="ECO:0000256" key="1">
    <source>
        <dbReference type="SAM" id="MobiDB-lite"/>
    </source>
</evidence>
<proteinExistence type="predicted"/>
<comment type="caution">
    <text evidence="3">The sequence shown here is derived from an EMBL/GenBank/DDBJ whole genome shotgun (WGS) entry which is preliminary data.</text>
</comment>
<dbReference type="Pfam" id="PF03880">
    <property type="entry name" value="DbpA"/>
    <property type="match status" value="1"/>
</dbReference>
<dbReference type="AlphaFoldDB" id="A0A645F1L7"/>
<organism evidence="3">
    <name type="scientific">bioreactor metagenome</name>
    <dbReference type="NCBI Taxonomy" id="1076179"/>
    <lineage>
        <taxon>unclassified sequences</taxon>
        <taxon>metagenomes</taxon>
        <taxon>ecological metagenomes</taxon>
    </lineage>
</organism>
<name>A0A645F1L7_9ZZZZ</name>
<sequence length="93" mass="10749">MDGANPANLMGFINDYVPGKIRVGRIDLMKNFSFFEVPEESTKQILKSFKGVYVEDRKLVVELADNNTQENKKYKGDKPKQDFKVSKKGKKRY</sequence>
<feature type="compositionally biased region" description="Basic and acidic residues" evidence="1">
    <location>
        <begin position="70"/>
        <end position="85"/>
    </location>
</feature>
<evidence type="ECO:0000313" key="3">
    <source>
        <dbReference type="EMBL" id="MPN06514.1"/>
    </source>
</evidence>